<dbReference type="Pfam" id="PF00005">
    <property type="entry name" value="ABC_tran"/>
    <property type="match status" value="1"/>
</dbReference>
<keyword evidence="1" id="KW-0813">Transport</keyword>
<dbReference type="PANTHER" id="PTHR42781:SF4">
    <property type="entry name" value="SPERMIDINE_PUTRESCINE IMPORT ATP-BINDING PROTEIN POTA"/>
    <property type="match status" value="1"/>
</dbReference>
<gene>
    <name evidence="5" type="ORF">ACFSFY_10570</name>
</gene>
<dbReference type="InterPro" id="IPR027417">
    <property type="entry name" value="P-loop_NTPase"/>
</dbReference>
<dbReference type="PANTHER" id="PTHR42781">
    <property type="entry name" value="SPERMIDINE/PUTRESCINE IMPORT ATP-BINDING PROTEIN POTA"/>
    <property type="match status" value="1"/>
</dbReference>
<keyword evidence="3 5" id="KW-0067">ATP-binding</keyword>
<dbReference type="Pfam" id="PF08402">
    <property type="entry name" value="TOBE_2"/>
    <property type="match status" value="1"/>
</dbReference>
<dbReference type="SUPFAM" id="SSF50331">
    <property type="entry name" value="MOP-like"/>
    <property type="match status" value="1"/>
</dbReference>
<organism evidence="5 6">
    <name type="scientific">Sporosarcina siberiensis</name>
    <dbReference type="NCBI Taxonomy" id="1365606"/>
    <lineage>
        <taxon>Bacteria</taxon>
        <taxon>Bacillati</taxon>
        <taxon>Bacillota</taxon>
        <taxon>Bacilli</taxon>
        <taxon>Bacillales</taxon>
        <taxon>Caryophanaceae</taxon>
        <taxon>Sporosarcina</taxon>
    </lineage>
</organism>
<evidence type="ECO:0000313" key="6">
    <source>
        <dbReference type="Proteomes" id="UP001597218"/>
    </source>
</evidence>
<proteinExistence type="predicted"/>
<dbReference type="GO" id="GO:0005524">
    <property type="term" value="F:ATP binding"/>
    <property type="evidence" value="ECO:0007669"/>
    <property type="project" value="UniProtKB-KW"/>
</dbReference>
<keyword evidence="6" id="KW-1185">Reference proteome</keyword>
<dbReference type="InterPro" id="IPR013611">
    <property type="entry name" value="Transp-assoc_OB_typ2"/>
</dbReference>
<dbReference type="RefSeq" id="WP_381537887.1">
    <property type="nucleotide sequence ID" value="NZ_JBHUGI010000027.1"/>
</dbReference>
<dbReference type="SUPFAM" id="SSF52540">
    <property type="entry name" value="P-loop containing nucleoside triphosphate hydrolases"/>
    <property type="match status" value="1"/>
</dbReference>
<reference evidence="6" key="1">
    <citation type="journal article" date="2019" name="Int. J. Syst. Evol. Microbiol.">
        <title>The Global Catalogue of Microorganisms (GCM) 10K type strain sequencing project: providing services to taxonomists for standard genome sequencing and annotation.</title>
        <authorList>
            <consortium name="The Broad Institute Genomics Platform"/>
            <consortium name="The Broad Institute Genome Sequencing Center for Infectious Disease"/>
            <person name="Wu L."/>
            <person name="Ma J."/>
        </authorList>
    </citation>
    <scope>NUCLEOTIDE SEQUENCE [LARGE SCALE GENOMIC DNA]</scope>
    <source>
        <strain evidence="6">CGMCC 4.7177</strain>
    </source>
</reference>
<name>A0ABW4SG74_9BACL</name>
<accession>A0ABW4SG74</accession>
<evidence type="ECO:0000313" key="5">
    <source>
        <dbReference type="EMBL" id="MFD1928493.1"/>
    </source>
</evidence>
<dbReference type="PROSITE" id="PS50893">
    <property type="entry name" value="ABC_TRANSPORTER_2"/>
    <property type="match status" value="1"/>
</dbReference>
<dbReference type="Gene3D" id="3.40.50.300">
    <property type="entry name" value="P-loop containing nucleotide triphosphate hydrolases"/>
    <property type="match status" value="1"/>
</dbReference>
<dbReference type="PROSITE" id="PS00211">
    <property type="entry name" value="ABC_TRANSPORTER_1"/>
    <property type="match status" value="1"/>
</dbReference>
<dbReference type="Proteomes" id="UP001597218">
    <property type="component" value="Unassembled WGS sequence"/>
</dbReference>
<dbReference type="InterPro" id="IPR008995">
    <property type="entry name" value="Mo/tungstate-bd_C_term_dom"/>
</dbReference>
<evidence type="ECO:0000256" key="3">
    <source>
        <dbReference type="ARBA" id="ARBA00022840"/>
    </source>
</evidence>
<dbReference type="EMBL" id="JBHUGI010000027">
    <property type="protein sequence ID" value="MFD1928493.1"/>
    <property type="molecule type" value="Genomic_DNA"/>
</dbReference>
<sequence>MLEEKKPLLQLKNISKSFGDVSVIKNISLTINQGELITFIGPSGCGKTTLLRIIGGFHPQDSGQVLLEGESIDHLPTEKRATGMVFQNYALFPHMTIYENVAYGLNFQKKSKNEKEALVKEVLAQVRLSGYENRKPNELSGGQQQRVAIARCLVLKPKVLLLDEPLSNLDANLRTIMRDEIRRLKEELNLTIIFVTHDQEEALSISDRVLVLNDGSLQQLNIPSVIYQNPANEFVANFVGHANLLTGRAHTEKNESFFSTADFQFPIDPSMASSSEELQLLVRPEMIQIDPNSNIKGEIVNAVYHGSYIRYQIQVGNQQLILDDHNGFDGRLLSKGDNIGLRIPKRLHIIEREKELSMT</sequence>
<keyword evidence="2" id="KW-0547">Nucleotide-binding</keyword>
<protein>
    <submittedName>
        <fullName evidence="5">ABC transporter ATP-binding protein</fullName>
    </submittedName>
</protein>
<evidence type="ECO:0000259" key="4">
    <source>
        <dbReference type="PROSITE" id="PS50893"/>
    </source>
</evidence>
<dbReference type="InterPro" id="IPR017871">
    <property type="entry name" value="ABC_transporter-like_CS"/>
</dbReference>
<feature type="domain" description="ABC transporter" evidence="4">
    <location>
        <begin position="9"/>
        <end position="239"/>
    </location>
</feature>
<evidence type="ECO:0000256" key="1">
    <source>
        <dbReference type="ARBA" id="ARBA00022448"/>
    </source>
</evidence>
<dbReference type="InterPro" id="IPR003439">
    <property type="entry name" value="ABC_transporter-like_ATP-bd"/>
</dbReference>
<dbReference type="InterPro" id="IPR050093">
    <property type="entry name" value="ABC_SmlMolc_Importer"/>
</dbReference>
<dbReference type="Gene3D" id="2.40.50.100">
    <property type="match status" value="1"/>
</dbReference>
<dbReference type="InterPro" id="IPR003593">
    <property type="entry name" value="AAA+_ATPase"/>
</dbReference>
<evidence type="ECO:0000256" key="2">
    <source>
        <dbReference type="ARBA" id="ARBA00022741"/>
    </source>
</evidence>
<dbReference type="SMART" id="SM00382">
    <property type="entry name" value="AAA"/>
    <property type="match status" value="1"/>
</dbReference>
<comment type="caution">
    <text evidence="5">The sequence shown here is derived from an EMBL/GenBank/DDBJ whole genome shotgun (WGS) entry which is preliminary data.</text>
</comment>